<evidence type="ECO:0000256" key="8">
    <source>
        <dbReference type="ARBA" id="ARBA00022763"/>
    </source>
</evidence>
<dbReference type="InterPro" id="IPR036940">
    <property type="entry name" value="PI3/4_kinase_cat_sf"/>
</dbReference>
<keyword evidence="20" id="KW-1185">Reference proteome</keyword>
<evidence type="ECO:0000259" key="16">
    <source>
        <dbReference type="PROSITE" id="PS50290"/>
    </source>
</evidence>
<dbReference type="Proteomes" id="UP000799640">
    <property type="component" value="Unassembled WGS sequence"/>
</dbReference>
<keyword evidence="12" id="KW-0539">Nucleus</keyword>
<dbReference type="InterPro" id="IPR056802">
    <property type="entry name" value="ATR-like_M-HEAT"/>
</dbReference>
<dbReference type="InterPro" id="IPR003151">
    <property type="entry name" value="PIK-rel_kinase_FAT"/>
</dbReference>
<evidence type="ECO:0000256" key="13">
    <source>
        <dbReference type="ARBA" id="ARBA00025079"/>
    </source>
</evidence>
<protein>
    <recommendedName>
        <fullName evidence="4">non-specific serine/threonine protein kinase</fullName>
        <ecNumber evidence="4">2.7.11.1</ecNumber>
    </recommendedName>
</protein>
<evidence type="ECO:0000256" key="11">
    <source>
        <dbReference type="ARBA" id="ARBA00023204"/>
    </source>
</evidence>
<dbReference type="FunFam" id="1.10.1070.11:FF:000031">
    <property type="entry name" value="Phosphatidyl inositol 3-kinase"/>
    <property type="match status" value="1"/>
</dbReference>
<dbReference type="InterPro" id="IPR011990">
    <property type="entry name" value="TPR-like_helical_dom_sf"/>
</dbReference>
<comment type="subunit">
    <text evidence="3">Associates with DNA double-strand breaks.</text>
</comment>
<comment type="function">
    <text evidence="13">Serine/threonine protein kinase which activates checkpoint signaling upon genotoxic stresses such as ionizing radiation (IR), ultraviolet light (UV), or DNA replication stalling, thereby acting as a DNA damage sensor. Recognizes the substrate consensus sequence [ST]-Q. Phosphorylates histone H2A to form H2AS128ph (gamma-H2A) at sites of DNA damage, involved in the regulation of DNA damage response mechanism. Required for the control of telomere length and genome stability.</text>
</comment>
<dbReference type="InterPro" id="IPR050517">
    <property type="entry name" value="DDR_Repair_Kinase"/>
</dbReference>
<dbReference type="EC" id="2.7.11.1" evidence="4"/>
<dbReference type="PROSITE" id="PS50290">
    <property type="entry name" value="PI3_4_KINASE_3"/>
    <property type="match status" value="1"/>
</dbReference>
<dbReference type="SUPFAM" id="SSF48371">
    <property type="entry name" value="ARM repeat"/>
    <property type="match status" value="1"/>
</dbReference>
<comment type="subcellular location">
    <subcellularLocation>
        <location evidence="1">Nucleus</location>
    </subcellularLocation>
</comment>
<evidence type="ECO:0000256" key="3">
    <source>
        <dbReference type="ARBA" id="ARBA00011370"/>
    </source>
</evidence>
<dbReference type="InterPro" id="IPR016024">
    <property type="entry name" value="ARM-type_fold"/>
</dbReference>
<evidence type="ECO:0000256" key="9">
    <source>
        <dbReference type="ARBA" id="ARBA00022777"/>
    </source>
</evidence>
<dbReference type="PANTHER" id="PTHR11139">
    <property type="entry name" value="ATAXIA TELANGIECTASIA MUTATED ATM -RELATED"/>
    <property type="match status" value="1"/>
</dbReference>
<dbReference type="GO" id="GO:0004674">
    <property type="term" value="F:protein serine/threonine kinase activity"/>
    <property type="evidence" value="ECO:0007669"/>
    <property type="project" value="UniProtKB-KW"/>
</dbReference>
<name>A0A6G1HR11_9PEZI</name>
<keyword evidence="5" id="KW-0723">Serine/threonine-protein kinase</keyword>
<dbReference type="GO" id="GO:0005634">
    <property type="term" value="C:nucleus"/>
    <property type="evidence" value="ECO:0007669"/>
    <property type="project" value="UniProtKB-SubCell"/>
</dbReference>
<dbReference type="SUPFAM" id="SSF56112">
    <property type="entry name" value="Protein kinase-like (PK-like)"/>
    <property type="match status" value="1"/>
</dbReference>
<sequence length="1894" mass="213290">MECPDSISVLSILVENVQFNISRKPRVLCAHAIRRAIGHTDKTEILDLASSTLGAWCVKSLQSSIRELRIASAQALMPYLRENLPRDIRKKNRIAILDVLRTLTDRGNLAEQETLVMAWGLIARTCGEAELNIALIQIVRYLGHTHMMICGTAYHELLRLAEHLGRTPLDLFKPFWKSVAIYVVKDLITRPQMAQQLSDLLGMSVSELLVLTQAETVPTLILTKRGDVLQKIAHARGSNSVPDLWLQPPKNLAAVMSELLLQQTPDPEQAAIALLHEAAPGFSETDLSALIKIDPILIACQMLKATGECEESRKPQAYRAFKLLAALAERKSNQPKSTSKSSKCVSTFFENHILGIMTHFTEIIDNSKEQQFLTEKKRCLFAIKEMIILSKPNTSIALPQLRATLQSAFKILDLIDDTFSVWSTLVSVLDEEGMEALFDHTFAVIVQHWDFFNSESQQLAQDTITGMMRDHRPLIIKRIAMVPSFEDKPLLKKVHSEFERLKSRMDPIAHYEAFSRRCKDENAIVVCDAVEELVEYLHDHQEVIHDSATSQQPNPVIAQLLRSILDASIRFKESHPQILALCAKCLGIIGSIDPHWIDDVREKREILMLSNFERAGEVIDFVAAMLETVLVEAFYAATTGKAQTYLAYVMQELLKFCGFKTSAQRNRGSQHDEAFSRWAKIPESVRSTLTPYFNSKYIVVHPNMPPEGTEYPIFQAEMSHAVWLRTLVFNLLHRGKGDNARMVFPVLSRVIWGHDLAIPAFLLPYVIQNIVVGGADGDIKDIRAEFLAVLSFDIDSVSAIDAEEVKQCSEDVFRVLDYLSRWIQEKRRITESESINSRMASTSAETDALQEMAHISKVEMVLSGIPPVVLSRRAVQCRSYARALFHWEVHLRELKEKAALQGQQADTTDDLQRLQYIYEQIEEPDGIEGISAHLHILDPAQQVLEHKRAGRWTAAQSWYELSLAEKPDDQALQFELLNCLKASGRYDSLLNSAVSLYADKPGAPPQVQSFVAEASWVTGKWGVLKRLLSAQDWDETQDFNVGIAKTLLEMENAHTDLSKFCKAISQLRESVTRGFSPSATASLASMHSYAIKLHAIYEIEMISGLPYTMSGTDRIMERLDKRLSVLGSCTEQKQYLLGIRRAAMRASKLEFSEKQIASTWLTTARLARKGGLINIAHDAVLQATRLNDEAAKVEHAHLLWREGHHRKAIQILEGAIESNALHSYNDSSRPAGSSQQNLLVAKTQLLLAKWLDKAGQIKSSEVRDAYAQAVKSFSTWERGHYYLGKYYNKILDAEKARPIEKQSDSYRTGDVTKLVIENYVRSMTFGAKYYYQTVPKMLTLWLDFGMEVHLAERLRNPDNYTRAKIKRLVTIHKQIKKYADRLTGYTFYTALPQIMSRINHPSAAVSELLVSIITKIVLAHSQQALWSLLAVAKAKAADRNSKANIILAHVKVRETRPLKAIADCLQKLHSAVEGVDVRRLVSHGARLTARLLEACEVNIPGRSSHALLGRDLGFDHKLAPCDLVVPVEKMMTATLPTGIGGVRGHRPFPRQLTTIQSFDDSVLILSSLQRPKKLTIRGSDGQVYGLLCKPKDDLRKDQRLMEFTAMIDRALKRDVECSKRRLYIRTYAVTPLNEECGAIQWVDGLKPMRDLIMGSYKDKNVKPDYGKIKQQLDKCCADPVKGGDMFLDDVISNFPPVLYEWFIVTFPEPEGWFAARLRYTRTCAVMSIVGHILGLGDRHGENILLEEGTGGVFHVDFNCLFEKGLTFDKPEMVPFRLTHNMVDAFGAYGYEGPFRTAAELALTIVRQYQDTLMTILETFVHDPTTDFIAKPKKHTKGVPETPAEVMENVRAKIKGILPDETVPLSVDGYVDALIKMAVDPVRLSAMYLGWCAFF</sequence>
<feature type="domain" description="FATC" evidence="18">
    <location>
        <begin position="1862"/>
        <end position="1894"/>
    </location>
</feature>
<comment type="catalytic activity">
    <reaction evidence="15">
        <text>L-seryl-[protein] + ATP = O-phospho-L-seryl-[protein] + ADP + H(+)</text>
        <dbReference type="Rhea" id="RHEA:17989"/>
        <dbReference type="Rhea" id="RHEA-COMP:9863"/>
        <dbReference type="Rhea" id="RHEA-COMP:11604"/>
        <dbReference type="ChEBI" id="CHEBI:15378"/>
        <dbReference type="ChEBI" id="CHEBI:29999"/>
        <dbReference type="ChEBI" id="CHEBI:30616"/>
        <dbReference type="ChEBI" id="CHEBI:83421"/>
        <dbReference type="ChEBI" id="CHEBI:456216"/>
        <dbReference type="EC" id="2.7.11.1"/>
    </reaction>
</comment>
<dbReference type="Pfam" id="PF00454">
    <property type="entry name" value="PI3_PI4_kinase"/>
    <property type="match status" value="1"/>
</dbReference>
<reference evidence="19" key="1">
    <citation type="journal article" date="2020" name="Stud. Mycol.">
        <title>101 Dothideomycetes genomes: a test case for predicting lifestyles and emergence of pathogens.</title>
        <authorList>
            <person name="Haridas S."/>
            <person name="Albert R."/>
            <person name="Binder M."/>
            <person name="Bloem J."/>
            <person name="Labutti K."/>
            <person name="Salamov A."/>
            <person name="Andreopoulos B."/>
            <person name="Baker S."/>
            <person name="Barry K."/>
            <person name="Bills G."/>
            <person name="Bluhm B."/>
            <person name="Cannon C."/>
            <person name="Castanera R."/>
            <person name="Culley D."/>
            <person name="Daum C."/>
            <person name="Ezra D."/>
            <person name="Gonzalez J."/>
            <person name="Henrissat B."/>
            <person name="Kuo A."/>
            <person name="Liang C."/>
            <person name="Lipzen A."/>
            <person name="Lutzoni F."/>
            <person name="Magnuson J."/>
            <person name="Mondo S."/>
            <person name="Nolan M."/>
            <person name="Ohm R."/>
            <person name="Pangilinan J."/>
            <person name="Park H.-J."/>
            <person name="Ramirez L."/>
            <person name="Alfaro M."/>
            <person name="Sun H."/>
            <person name="Tritt A."/>
            <person name="Yoshinaga Y."/>
            <person name="Zwiers L.-H."/>
            <person name="Turgeon B."/>
            <person name="Goodwin S."/>
            <person name="Spatafora J."/>
            <person name="Crous P."/>
            <person name="Grigoriev I."/>
        </authorList>
    </citation>
    <scope>NUCLEOTIDE SEQUENCE</scope>
    <source>
        <strain evidence="19">CBS 262.69</strain>
    </source>
</reference>
<keyword evidence="6" id="KW-0808">Transferase</keyword>
<dbReference type="OrthoDB" id="381190at2759"/>
<dbReference type="SMART" id="SM00802">
    <property type="entry name" value="UME"/>
    <property type="match status" value="1"/>
</dbReference>
<gene>
    <name evidence="19" type="ORF">EJ06DRAFT_538889</name>
</gene>
<dbReference type="GO" id="GO:0005524">
    <property type="term" value="F:ATP binding"/>
    <property type="evidence" value="ECO:0007669"/>
    <property type="project" value="UniProtKB-KW"/>
</dbReference>
<dbReference type="Pfam" id="PF25030">
    <property type="entry name" value="M-HEAT_ATR"/>
    <property type="match status" value="1"/>
</dbReference>
<dbReference type="InterPro" id="IPR057564">
    <property type="entry name" value="HEAT_ATR"/>
</dbReference>
<accession>A0A6G1HR11</accession>
<dbReference type="SUPFAM" id="SSF48452">
    <property type="entry name" value="TPR-like"/>
    <property type="match status" value="1"/>
</dbReference>
<organism evidence="19 20">
    <name type="scientific">Trichodelitschia bisporula</name>
    <dbReference type="NCBI Taxonomy" id="703511"/>
    <lineage>
        <taxon>Eukaryota</taxon>
        <taxon>Fungi</taxon>
        <taxon>Dikarya</taxon>
        <taxon>Ascomycota</taxon>
        <taxon>Pezizomycotina</taxon>
        <taxon>Dothideomycetes</taxon>
        <taxon>Dothideomycetes incertae sedis</taxon>
        <taxon>Phaeotrichales</taxon>
        <taxon>Phaeotrichaceae</taxon>
        <taxon>Trichodelitschia</taxon>
    </lineage>
</organism>
<dbReference type="Pfam" id="PF23593">
    <property type="entry name" value="HEAT_ATR"/>
    <property type="match status" value="1"/>
</dbReference>
<evidence type="ECO:0000256" key="15">
    <source>
        <dbReference type="ARBA" id="ARBA00048679"/>
    </source>
</evidence>
<dbReference type="Pfam" id="PF08064">
    <property type="entry name" value="UME"/>
    <property type="match status" value="1"/>
</dbReference>
<dbReference type="Gene3D" id="3.30.1010.10">
    <property type="entry name" value="Phosphatidylinositol 3-kinase Catalytic Subunit, Chain A, domain 4"/>
    <property type="match status" value="1"/>
</dbReference>
<keyword evidence="9" id="KW-0418">Kinase</keyword>
<keyword evidence="11" id="KW-0234">DNA repair</keyword>
<dbReference type="PROSITE" id="PS51190">
    <property type="entry name" value="FATC"/>
    <property type="match status" value="1"/>
</dbReference>
<keyword evidence="10" id="KW-0067">ATP-binding</keyword>
<evidence type="ECO:0000313" key="20">
    <source>
        <dbReference type="Proteomes" id="UP000799640"/>
    </source>
</evidence>
<dbReference type="CDD" id="cd00892">
    <property type="entry name" value="PIKKc_ATR"/>
    <property type="match status" value="1"/>
</dbReference>
<dbReference type="GO" id="GO:0000077">
    <property type="term" value="P:DNA damage checkpoint signaling"/>
    <property type="evidence" value="ECO:0007669"/>
    <property type="project" value="TreeGrafter"/>
</dbReference>
<evidence type="ECO:0000256" key="4">
    <source>
        <dbReference type="ARBA" id="ARBA00012513"/>
    </source>
</evidence>
<dbReference type="InterPro" id="IPR018936">
    <property type="entry name" value="PI3/4_kinase_CS"/>
</dbReference>
<comment type="similarity">
    <text evidence="2">Belongs to the PI3/PI4-kinase family. ATM subfamily.</text>
</comment>
<dbReference type="InterPro" id="IPR003152">
    <property type="entry name" value="FATC_dom"/>
</dbReference>
<evidence type="ECO:0000256" key="7">
    <source>
        <dbReference type="ARBA" id="ARBA00022741"/>
    </source>
</evidence>
<evidence type="ECO:0000256" key="2">
    <source>
        <dbReference type="ARBA" id="ARBA00010769"/>
    </source>
</evidence>
<dbReference type="GO" id="GO:0005694">
    <property type="term" value="C:chromosome"/>
    <property type="evidence" value="ECO:0007669"/>
    <property type="project" value="TreeGrafter"/>
</dbReference>
<evidence type="ECO:0000256" key="1">
    <source>
        <dbReference type="ARBA" id="ARBA00004123"/>
    </source>
</evidence>
<dbReference type="Gene3D" id="1.10.1070.11">
    <property type="entry name" value="Phosphatidylinositol 3-/4-kinase, catalytic domain"/>
    <property type="match status" value="1"/>
</dbReference>
<evidence type="ECO:0000256" key="12">
    <source>
        <dbReference type="ARBA" id="ARBA00023242"/>
    </source>
</evidence>
<dbReference type="InterPro" id="IPR014009">
    <property type="entry name" value="PIK_FAT"/>
</dbReference>
<comment type="catalytic activity">
    <reaction evidence="14">
        <text>L-threonyl-[protein] + ATP = O-phospho-L-threonyl-[protein] + ADP + H(+)</text>
        <dbReference type="Rhea" id="RHEA:46608"/>
        <dbReference type="Rhea" id="RHEA-COMP:11060"/>
        <dbReference type="Rhea" id="RHEA-COMP:11605"/>
        <dbReference type="ChEBI" id="CHEBI:15378"/>
        <dbReference type="ChEBI" id="CHEBI:30013"/>
        <dbReference type="ChEBI" id="CHEBI:30616"/>
        <dbReference type="ChEBI" id="CHEBI:61977"/>
        <dbReference type="ChEBI" id="CHEBI:456216"/>
        <dbReference type="EC" id="2.7.11.1"/>
    </reaction>
</comment>
<dbReference type="InterPro" id="IPR012993">
    <property type="entry name" value="UME"/>
</dbReference>
<evidence type="ECO:0000259" key="17">
    <source>
        <dbReference type="PROSITE" id="PS51189"/>
    </source>
</evidence>
<evidence type="ECO:0000256" key="5">
    <source>
        <dbReference type="ARBA" id="ARBA00022527"/>
    </source>
</evidence>
<dbReference type="Pfam" id="PF02260">
    <property type="entry name" value="FATC"/>
    <property type="match status" value="1"/>
</dbReference>
<evidence type="ECO:0000256" key="14">
    <source>
        <dbReference type="ARBA" id="ARBA00047899"/>
    </source>
</evidence>
<evidence type="ECO:0000313" key="19">
    <source>
        <dbReference type="EMBL" id="KAF2398341.1"/>
    </source>
</evidence>
<dbReference type="InterPro" id="IPR011009">
    <property type="entry name" value="Kinase-like_dom_sf"/>
</dbReference>
<dbReference type="GO" id="GO:0006281">
    <property type="term" value="P:DNA repair"/>
    <property type="evidence" value="ECO:0007669"/>
    <property type="project" value="UniProtKB-KW"/>
</dbReference>
<dbReference type="PROSITE" id="PS00916">
    <property type="entry name" value="PI3_4_KINASE_2"/>
    <property type="match status" value="1"/>
</dbReference>
<keyword evidence="8" id="KW-0227">DNA damage</keyword>
<dbReference type="Pfam" id="PF02259">
    <property type="entry name" value="FAT"/>
    <property type="match status" value="1"/>
</dbReference>
<dbReference type="PROSITE" id="PS51189">
    <property type="entry name" value="FAT"/>
    <property type="match status" value="1"/>
</dbReference>
<dbReference type="SMART" id="SM00146">
    <property type="entry name" value="PI3Kc"/>
    <property type="match status" value="1"/>
</dbReference>
<dbReference type="InterPro" id="IPR000403">
    <property type="entry name" value="PI3/4_kinase_cat_dom"/>
</dbReference>
<evidence type="ECO:0000256" key="10">
    <source>
        <dbReference type="ARBA" id="ARBA00022840"/>
    </source>
</evidence>
<feature type="domain" description="FAT" evidence="17">
    <location>
        <begin position="869"/>
        <end position="1434"/>
    </location>
</feature>
<dbReference type="PANTHER" id="PTHR11139:SF125">
    <property type="entry name" value="SERINE_THREONINE-PROTEIN KINASE MEC1"/>
    <property type="match status" value="1"/>
</dbReference>
<keyword evidence="7" id="KW-0547">Nucleotide-binding</keyword>
<proteinExistence type="inferred from homology"/>
<feature type="domain" description="PI3K/PI4K catalytic" evidence="16">
    <location>
        <begin position="1558"/>
        <end position="1878"/>
    </location>
</feature>
<evidence type="ECO:0000259" key="18">
    <source>
        <dbReference type="PROSITE" id="PS51190"/>
    </source>
</evidence>
<evidence type="ECO:0000256" key="6">
    <source>
        <dbReference type="ARBA" id="ARBA00022679"/>
    </source>
</evidence>
<dbReference type="EMBL" id="ML996700">
    <property type="protein sequence ID" value="KAF2398341.1"/>
    <property type="molecule type" value="Genomic_DNA"/>
</dbReference>
<dbReference type="SMART" id="SM01343">
    <property type="entry name" value="FATC"/>
    <property type="match status" value="1"/>
</dbReference>
<dbReference type="GO" id="GO:0000723">
    <property type="term" value="P:telomere maintenance"/>
    <property type="evidence" value="ECO:0007669"/>
    <property type="project" value="TreeGrafter"/>
</dbReference>